<evidence type="ECO:0000313" key="2">
    <source>
        <dbReference type="Proteomes" id="UP000186102"/>
    </source>
</evidence>
<dbReference type="InterPro" id="IPR014060">
    <property type="entry name" value="PglZ"/>
</dbReference>
<proteinExistence type="predicted"/>
<dbReference type="NCBIfam" id="TIGR02687">
    <property type="entry name" value="BREX-1 system phosphatase PglZ type A"/>
    <property type="match status" value="1"/>
</dbReference>
<dbReference type="Pfam" id="PF08665">
    <property type="entry name" value="PglZ"/>
    <property type="match status" value="1"/>
</dbReference>
<evidence type="ECO:0000313" key="1">
    <source>
        <dbReference type="EMBL" id="OLN30347.1"/>
    </source>
</evidence>
<sequence length="840" mass="97545">MDLLQSLREKITQEKDSKQRAILFWYDASEQMDFTELEQEFAPEEIEVRRITQNNFFRLKYDIEIKHPQTSFVLYASFPRPHDEKNYLLDILLYGAEFKSDEVAMVVAELQVDDQEIRPLVERYAAFFKGKERKHKLKRMLPAHSDQKTVEIAMLAVLSGSPSMTIPDLTKQLLHLGLDSAYNEGLKKVAKFFSLKRMWELILPHFGIVIEGDSSPLLELMESLIYQHFASAARIDPPLMESLKSILPNTCALFIDDWFREEKQKVEQLEGYIRDFESKFRIPEQLRAKSLEGYDLTTTFPSIEGLLIEQMIEQIMHQTADLSAWSERINYHRQSHWGKKEKLAGYYNVLSDVVKLTELKTLLKKYASNSASWGNFLSLYASEWYKIDQAYRHLMQNYWHLEQRELLHPLIEQLTNWYENVYLLHLANQTNDWLSEGTIEHKGKILKQERFYTEQIRPIINKEQTKIFVIISDALRYEVGQDLREQLNQRINGEATIQPMQVSLPSYTQLGMACLLPHREMRIDEGGTVYVDGKSTRGLANREMVLQAHCPESVSYRLGDFMDWSTSVADEKFKRKRLVYLYHDVIDATGDTTKTERETYDAVERTIVVLKDAVDKLSRLQAKRIFITSDHGFLFQYNKVEADAKVKAVTGEIYDKNRRFALGKGLTVPEGAIRLPVEAVSLNCEAVIAKGLNRFIGAGGLQFIHGGAMPQEVVIPLIDYRRTADAELVNVNLATPDKIITNYRQQVTFYQEQRITSDVLPRQVKMAFYKDDERISNEVIYTFDLTGEAMERNVSVVFTLAESHYALGETCHLRIETMRAGKVELYRDEVFTLRMYQTLY</sequence>
<organism evidence="1 2">
    <name type="scientific">Desulfosporosinus metallidurans</name>
    <dbReference type="NCBI Taxonomy" id="1888891"/>
    <lineage>
        <taxon>Bacteria</taxon>
        <taxon>Bacillati</taxon>
        <taxon>Bacillota</taxon>
        <taxon>Clostridia</taxon>
        <taxon>Eubacteriales</taxon>
        <taxon>Desulfitobacteriaceae</taxon>
        <taxon>Desulfosporosinus</taxon>
    </lineage>
</organism>
<name>A0A1Q8QSP1_9FIRM</name>
<dbReference type="AlphaFoldDB" id="A0A1Q8QSP1"/>
<keyword evidence="2" id="KW-1185">Reference proteome</keyword>
<dbReference type="OrthoDB" id="9769734at2"/>
<reference evidence="1 2" key="1">
    <citation type="submission" date="2016-09" db="EMBL/GenBank/DDBJ databases">
        <title>Complete genome of Desulfosporosinus sp. OL.</title>
        <authorList>
            <person name="Mardanov A."/>
            <person name="Beletsky A."/>
            <person name="Panova A."/>
            <person name="Karnachuk O."/>
            <person name="Ravin N."/>
        </authorList>
    </citation>
    <scope>NUCLEOTIDE SEQUENCE [LARGE SCALE GENOMIC DNA]</scope>
    <source>
        <strain evidence="1 2">OL</strain>
    </source>
</reference>
<dbReference type="STRING" id="1888891.DSOL_3112"/>
<comment type="caution">
    <text evidence="1">The sequence shown here is derived from an EMBL/GenBank/DDBJ whole genome shotgun (WGS) entry which is preliminary data.</text>
</comment>
<dbReference type="RefSeq" id="WP_075365643.1">
    <property type="nucleotide sequence ID" value="NZ_MLBF01000025.1"/>
</dbReference>
<protein>
    <submittedName>
        <fullName evidence="1">Putative cytoplasmic protein</fullName>
    </submittedName>
</protein>
<gene>
    <name evidence="1" type="ORF">DSOL_3112</name>
</gene>
<dbReference type="Proteomes" id="UP000186102">
    <property type="component" value="Unassembled WGS sequence"/>
</dbReference>
<accession>A0A1Q8QSP1</accession>
<dbReference type="EMBL" id="MLBF01000025">
    <property type="protein sequence ID" value="OLN30347.1"/>
    <property type="molecule type" value="Genomic_DNA"/>
</dbReference>